<reference evidence="11 12" key="1">
    <citation type="submission" date="2021-01" db="EMBL/GenBank/DDBJ databases">
        <title>Genomic Encyclopedia of Type Strains, Phase IV (KMG-IV): sequencing the most valuable type-strain genomes for metagenomic binning, comparative biology and taxonomic classification.</title>
        <authorList>
            <person name="Goeker M."/>
        </authorList>
    </citation>
    <scope>NUCLEOTIDE SEQUENCE [LARGE SCALE GENOMIC DNA]</scope>
    <source>
        <strain evidence="11 12">DSM 24436</strain>
    </source>
</reference>
<keyword evidence="6" id="KW-0630">Potassium</keyword>
<dbReference type="RefSeq" id="WP_204664543.1">
    <property type="nucleotide sequence ID" value="NZ_JAFBDT010000015.1"/>
</dbReference>
<dbReference type="Proteomes" id="UP000767854">
    <property type="component" value="Unassembled WGS sequence"/>
</dbReference>
<keyword evidence="9 10" id="KW-0472">Membrane</keyword>
<proteinExistence type="predicted"/>
<evidence type="ECO:0000256" key="5">
    <source>
        <dbReference type="ARBA" id="ARBA00022692"/>
    </source>
</evidence>
<dbReference type="NCBIfam" id="TIGR00933">
    <property type="entry name" value="2a38"/>
    <property type="match status" value="1"/>
</dbReference>
<gene>
    <name evidence="11" type="ORF">JOC49_001830</name>
</gene>
<evidence type="ECO:0000256" key="2">
    <source>
        <dbReference type="ARBA" id="ARBA00022448"/>
    </source>
</evidence>
<evidence type="ECO:0000256" key="10">
    <source>
        <dbReference type="SAM" id="Phobius"/>
    </source>
</evidence>
<feature type="transmembrane region" description="Helical" evidence="10">
    <location>
        <begin position="231"/>
        <end position="250"/>
    </location>
</feature>
<evidence type="ECO:0000313" key="11">
    <source>
        <dbReference type="EMBL" id="MBM7562286.1"/>
    </source>
</evidence>
<keyword evidence="7 10" id="KW-1133">Transmembrane helix</keyword>
<protein>
    <submittedName>
        <fullName evidence="11">Trk system potassium uptake protein TrkH</fullName>
    </submittedName>
</protein>
<keyword evidence="5 10" id="KW-0812">Transmembrane</keyword>
<feature type="transmembrane region" description="Helical" evidence="10">
    <location>
        <begin position="311"/>
        <end position="331"/>
    </location>
</feature>
<evidence type="ECO:0000256" key="6">
    <source>
        <dbReference type="ARBA" id="ARBA00022958"/>
    </source>
</evidence>
<keyword evidence="8" id="KW-0406">Ion transport</keyword>
<name>A0ABS2MS83_9FIRM</name>
<keyword evidence="12" id="KW-1185">Reference proteome</keyword>
<dbReference type="EMBL" id="JAFBDT010000015">
    <property type="protein sequence ID" value="MBM7562286.1"/>
    <property type="molecule type" value="Genomic_DNA"/>
</dbReference>
<dbReference type="PANTHER" id="PTHR32024">
    <property type="entry name" value="TRK SYSTEM POTASSIUM UPTAKE PROTEIN TRKG-RELATED"/>
    <property type="match status" value="1"/>
</dbReference>
<dbReference type="Pfam" id="PF02386">
    <property type="entry name" value="TrkH"/>
    <property type="match status" value="1"/>
</dbReference>
<dbReference type="PANTHER" id="PTHR32024:SF1">
    <property type="entry name" value="KTR SYSTEM POTASSIUM UPTAKE PROTEIN B"/>
    <property type="match status" value="1"/>
</dbReference>
<evidence type="ECO:0000256" key="1">
    <source>
        <dbReference type="ARBA" id="ARBA00004651"/>
    </source>
</evidence>
<feature type="transmembrane region" description="Helical" evidence="10">
    <location>
        <begin position="77"/>
        <end position="101"/>
    </location>
</feature>
<feature type="transmembrane region" description="Helical" evidence="10">
    <location>
        <begin position="409"/>
        <end position="429"/>
    </location>
</feature>
<evidence type="ECO:0000256" key="4">
    <source>
        <dbReference type="ARBA" id="ARBA00022538"/>
    </source>
</evidence>
<comment type="subcellular location">
    <subcellularLocation>
        <location evidence="1">Cell membrane</location>
        <topology evidence="1">Multi-pass membrane protein</topology>
    </subcellularLocation>
</comment>
<evidence type="ECO:0000256" key="3">
    <source>
        <dbReference type="ARBA" id="ARBA00022475"/>
    </source>
</evidence>
<organism evidence="11 12">
    <name type="scientific">Fusibacter tunisiensis</name>
    <dbReference type="NCBI Taxonomy" id="1008308"/>
    <lineage>
        <taxon>Bacteria</taxon>
        <taxon>Bacillati</taxon>
        <taxon>Bacillota</taxon>
        <taxon>Clostridia</taxon>
        <taxon>Eubacteriales</taxon>
        <taxon>Eubacteriales Family XII. Incertae Sedis</taxon>
        <taxon>Fusibacter</taxon>
    </lineage>
</organism>
<evidence type="ECO:0000256" key="9">
    <source>
        <dbReference type="ARBA" id="ARBA00023136"/>
    </source>
</evidence>
<keyword evidence="3" id="KW-1003">Cell membrane</keyword>
<dbReference type="InterPro" id="IPR003445">
    <property type="entry name" value="Cat_transpt"/>
</dbReference>
<evidence type="ECO:0000256" key="8">
    <source>
        <dbReference type="ARBA" id="ARBA00023065"/>
    </source>
</evidence>
<keyword evidence="4" id="KW-0633">Potassium transport</keyword>
<sequence length="450" mass="48190">MNVSLNPNKALKPAQVIVFSFLSVIAIGTVLLMLPMSTVNGNSAGFVNSLFTSTSAVCVTGLVVVDTGTYWSVFGKTIILLLIQVGGLGLMTLTTTVAILLGKKIGLRNRILMQEAFNQFSIAGVIRLTKYVFISTMVFESLGALLLSFRFIPQMGIKNGIYYAIFHSVSAFCNAGFDIMGNGASLTGYVGDPLVNFVIIGLIITGGLGFAVMVDLFRTQKFSKLTLHSKLVLKITGVLLGVAFVLFFIFEYNNPATIGNMPIFEKLTAISFQAVTPRTAGFNTLDMASLTTPSKVLTMLLMFIGGSPGSTAGGVKTTTIGLMFLTILAVARGVDDIEFSKRRISKGTINKALAVIFVSAAVVFVMFLLLTYTETGLAFEEILFETLSAFGTVGLSLGITAELSTVGRLMITILMFFGRLGPLTIVLALSHPGHIKKQLIRYPEGKIIVG</sequence>
<keyword evidence="2" id="KW-0813">Transport</keyword>
<feature type="transmembrane region" description="Helical" evidence="10">
    <location>
        <begin position="14"/>
        <end position="34"/>
    </location>
</feature>
<comment type="caution">
    <text evidence="11">The sequence shown here is derived from an EMBL/GenBank/DDBJ whole genome shotgun (WGS) entry which is preliminary data.</text>
</comment>
<accession>A0ABS2MS83</accession>
<evidence type="ECO:0000256" key="7">
    <source>
        <dbReference type="ARBA" id="ARBA00022989"/>
    </source>
</evidence>
<feature type="transmembrane region" description="Helical" evidence="10">
    <location>
        <begin position="352"/>
        <end position="372"/>
    </location>
</feature>
<feature type="transmembrane region" description="Helical" evidence="10">
    <location>
        <begin position="46"/>
        <end position="65"/>
    </location>
</feature>
<evidence type="ECO:0000313" key="12">
    <source>
        <dbReference type="Proteomes" id="UP000767854"/>
    </source>
</evidence>
<dbReference type="InterPro" id="IPR004772">
    <property type="entry name" value="TrkH"/>
</dbReference>
<feature type="transmembrane region" description="Helical" evidence="10">
    <location>
        <begin position="194"/>
        <end position="219"/>
    </location>
</feature>
<feature type="transmembrane region" description="Helical" evidence="10">
    <location>
        <begin position="131"/>
        <end position="152"/>
    </location>
</feature>